<dbReference type="OrthoDB" id="10383816at2759"/>
<feature type="compositionally biased region" description="Basic and acidic residues" evidence="1">
    <location>
        <begin position="82"/>
        <end position="106"/>
    </location>
</feature>
<keyword evidence="3" id="KW-1185">Reference proteome</keyword>
<name>A0A8H3VXA0_9PEZI</name>
<organism evidence="2 3">
    <name type="scientific">Colletotrichum asianum</name>
    <dbReference type="NCBI Taxonomy" id="702518"/>
    <lineage>
        <taxon>Eukaryota</taxon>
        <taxon>Fungi</taxon>
        <taxon>Dikarya</taxon>
        <taxon>Ascomycota</taxon>
        <taxon>Pezizomycotina</taxon>
        <taxon>Sordariomycetes</taxon>
        <taxon>Hypocreomycetidae</taxon>
        <taxon>Glomerellales</taxon>
        <taxon>Glomerellaceae</taxon>
        <taxon>Colletotrichum</taxon>
        <taxon>Colletotrichum gloeosporioides species complex</taxon>
    </lineage>
</organism>
<feature type="compositionally biased region" description="Low complexity" evidence="1">
    <location>
        <begin position="47"/>
        <end position="60"/>
    </location>
</feature>
<proteinExistence type="predicted"/>
<gene>
    <name evidence="2" type="ORF">GQ607_015645</name>
</gene>
<evidence type="ECO:0000313" key="3">
    <source>
        <dbReference type="Proteomes" id="UP000434172"/>
    </source>
</evidence>
<evidence type="ECO:0000313" key="2">
    <source>
        <dbReference type="EMBL" id="KAF0317128.1"/>
    </source>
</evidence>
<reference evidence="2 3" key="1">
    <citation type="submission" date="2019-12" db="EMBL/GenBank/DDBJ databases">
        <title>A genome sequence resource for the geographically widespread anthracnose pathogen Colletotrichum asianum.</title>
        <authorList>
            <person name="Meng Y."/>
        </authorList>
    </citation>
    <scope>NUCLEOTIDE SEQUENCE [LARGE SCALE GENOMIC DNA]</scope>
    <source>
        <strain evidence="2 3">ICMP 18580</strain>
    </source>
</reference>
<evidence type="ECO:0000256" key="1">
    <source>
        <dbReference type="SAM" id="MobiDB-lite"/>
    </source>
</evidence>
<feature type="region of interest" description="Disordered" evidence="1">
    <location>
        <begin position="47"/>
        <end position="133"/>
    </location>
</feature>
<sequence length="171" mass="19071">MAPNTNPSLVKPDSGVVQMIREMDNPSASEHMILAAHHTHKAAARAKAATTAAGGPRPGTYPSGRSEAASRLAISGFTNFDPDTRMSDMEPAQRERLEKAMRHTEQQWRQQQQEPWGSSRPVHHQQHQQQQLQLQPRTKALLAAQREHLLAALEIDHELRGIWLAQNTESG</sequence>
<dbReference type="EMBL" id="WOWK01000137">
    <property type="protein sequence ID" value="KAF0317128.1"/>
    <property type="molecule type" value="Genomic_DNA"/>
</dbReference>
<dbReference type="AlphaFoldDB" id="A0A8H3VXA0"/>
<accession>A0A8H3VXA0</accession>
<comment type="caution">
    <text evidence="2">The sequence shown here is derived from an EMBL/GenBank/DDBJ whole genome shotgun (WGS) entry which is preliminary data.</text>
</comment>
<protein>
    <submittedName>
        <fullName evidence="2">Uncharacterized protein</fullName>
    </submittedName>
</protein>
<dbReference type="Proteomes" id="UP000434172">
    <property type="component" value="Unassembled WGS sequence"/>
</dbReference>